<feature type="transmembrane region" description="Helical" evidence="1">
    <location>
        <begin position="21"/>
        <end position="46"/>
    </location>
</feature>
<evidence type="ECO:0000313" key="3">
    <source>
        <dbReference type="Proteomes" id="UP000177579"/>
    </source>
</evidence>
<evidence type="ECO:0008006" key="4">
    <source>
        <dbReference type="Google" id="ProtNLM"/>
    </source>
</evidence>
<keyword evidence="1" id="KW-1133">Transmembrane helix</keyword>
<dbReference type="EMBL" id="MFGO01000025">
    <property type="protein sequence ID" value="OGF40578.1"/>
    <property type="molecule type" value="Genomic_DNA"/>
</dbReference>
<sequence>MFSLKSKTRKNSINIFNNNSGVTALLMTVLVLTSILSVTLSVASIVQRGISMNWEQVHSVKALFASEGGMERILYETRKGAILDFNDMSDGDCVNFDVPVPPGTGDVIVVGSHIQGDSDCFSGAGEVDKIVDFSNNANYRIQYGENVGATNVITLTSYGVYENQNRVIKSSYSIFLCGAPTATKPGCMAAGPANSHDNLYYCAAAGDYCFECDYGWKDCNGGNDDCATQLGTDSDCNDCGDVCTWPSVCQGYGMGCS</sequence>
<comment type="caution">
    <text evidence="2">The sequence shown here is derived from an EMBL/GenBank/DDBJ whole genome shotgun (WGS) entry which is preliminary data.</text>
</comment>
<organism evidence="2 3">
    <name type="scientific">Candidatus Falkowbacteria bacterium RIFOXYD2_FULL_34_120</name>
    <dbReference type="NCBI Taxonomy" id="1798007"/>
    <lineage>
        <taxon>Bacteria</taxon>
        <taxon>Candidatus Falkowiibacteriota</taxon>
    </lineage>
</organism>
<evidence type="ECO:0000313" key="2">
    <source>
        <dbReference type="EMBL" id="OGF40578.1"/>
    </source>
</evidence>
<keyword evidence="1" id="KW-0472">Membrane</keyword>
<accession>A0A1F5TP31</accession>
<proteinExistence type="predicted"/>
<gene>
    <name evidence="2" type="ORF">A2531_03545</name>
</gene>
<dbReference type="AlphaFoldDB" id="A0A1F5TP31"/>
<dbReference type="Proteomes" id="UP000177579">
    <property type="component" value="Unassembled WGS sequence"/>
</dbReference>
<protein>
    <recommendedName>
        <fullName evidence="4">Type 4 fimbrial biogenesis protein PilX N-terminal domain-containing protein</fullName>
    </recommendedName>
</protein>
<reference evidence="2 3" key="1">
    <citation type="journal article" date="2016" name="Nat. Commun.">
        <title>Thousands of microbial genomes shed light on interconnected biogeochemical processes in an aquifer system.</title>
        <authorList>
            <person name="Anantharaman K."/>
            <person name="Brown C.T."/>
            <person name="Hug L.A."/>
            <person name="Sharon I."/>
            <person name="Castelle C.J."/>
            <person name="Probst A.J."/>
            <person name="Thomas B.C."/>
            <person name="Singh A."/>
            <person name="Wilkins M.J."/>
            <person name="Karaoz U."/>
            <person name="Brodie E.L."/>
            <person name="Williams K.H."/>
            <person name="Hubbard S.S."/>
            <person name="Banfield J.F."/>
        </authorList>
    </citation>
    <scope>NUCLEOTIDE SEQUENCE [LARGE SCALE GENOMIC DNA]</scope>
</reference>
<keyword evidence="1" id="KW-0812">Transmembrane</keyword>
<name>A0A1F5TP31_9BACT</name>
<evidence type="ECO:0000256" key="1">
    <source>
        <dbReference type="SAM" id="Phobius"/>
    </source>
</evidence>